<evidence type="ECO:0000259" key="7">
    <source>
        <dbReference type="PROSITE" id="PS51050"/>
    </source>
</evidence>
<feature type="region of interest" description="Disordered" evidence="6">
    <location>
        <begin position="192"/>
        <end position="230"/>
    </location>
</feature>
<feature type="domain" description="CW-type" evidence="7">
    <location>
        <begin position="267"/>
        <end position="321"/>
    </location>
</feature>
<keyword evidence="3" id="KW-0863">Zinc-finger</keyword>
<evidence type="ECO:0000313" key="9">
    <source>
        <dbReference type="Proteomes" id="UP001489004"/>
    </source>
</evidence>
<dbReference type="GO" id="GO:0005930">
    <property type="term" value="C:axoneme"/>
    <property type="evidence" value="ECO:0007669"/>
    <property type="project" value="UniProtKB-SubCell"/>
</dbReference>
<dbReference type="PROSITE" id="PS51050">
    <property type="entry name" value="ZF_CW"/>
    <property type="match status" value="2"/>
</dbReference>
<dbReference type="Gene3D" id="3.80.10.10">
    <property type="entry name" value="Ribonuclease Inhibitor"/>
    <property type="match status" value="1"/>
</dbReference>
<keyword evidence="9" id="KW-1185">Reference proteome</keyword>
<evidence type="ECO:0000256" key="6">
    <source>
        <dbReference type="SAM" id="MobiDB-lite"/>
    </source>
</evidence>
<name>A0AAW1Q2K3_9CHLO</name>
<reference evidence="8 9" key="1">
    <citation type="journal article" date="2024" name="Nat. Commun.">
        <title>Phylogenomics reveals the evolutionary origins of lichenization in chlorophyte algae.</title>
        <authorList>
            <person name="Puginier C."/>
            <person name="Libourel C."/>
            <person name="Otte J."/>
            <person name="Skaloud P."/>
            <person name="Haon M."/>
            <person name="Grisel S."/>
            <person name="Petersen M."/>
            <person name="Berrin J.G."/>
            <person name="Delaux P.M."/>
            <person name="Dal Grande F."/>
            <person name="Keller J."/>
        </authorList>
    </citation>
    <scope>NUCLEOTIDE SEQUENCE [LARGE SCALE GENOMIC DNA]</scope>
    <source>
        <strain evidence="8 9">SAG 2043</strain>
    </source>
</reference>
<evidence type="ECO:0000313" key="8">
    <source>
        <dbReference type="EMBL" id="KAK9814733.1"/>
    </source>
</evidence>
<comment type="subcellular location">
    <subcellularLocation>
        <location evidence="1">Cytoplasm</location>
        <location evidence="1">Cytoskeleton</location>
        <location evidence="1">Cilium axoneme</location>
    </subcellularLocation>
</comment>
<dbReference type="Gene3D" id="3.30.40.100">
    <property type="match status" value="2"/>
</dbReference>
<evidence type="ECO:0000256" key="5">
    <source>
        <dbReference type="SAM" id="Coils"/>
    </source>
</evidence>
<keyword evidence="5" id="KW-0175">Coiled coil</keyword>
<dbReference type="EMBL" id="JALJOR010000007">
    <property type="protein sequence ID" value="KAK9814733.1"/>
    <property type="molecule type" value="Genomic_DNA"/>
</dbReference>
<dbReference type="InterPro" id="IPR011124">
    <property type="entry name" value="Znf_CW"/>
</dbReference>
<dbReference type="Proteomes" id="UP001489004">
    <property type="component" value="Unassembled WGS sequence"/>
</dbReference>
<keyword evidence="2" id="KW-0479">Metal-binding</keyword>
<feature type="compositionally biased region" description="Basic and acidic residues" evidence="6">
    <location>
        <begin position="721"/>
        <end position="734"/>
    </location>
</feature>
<dbReference type="SUPFAM" id="SSF52047">
    <property type="entry name" value="RNI-like"/>
    <property type="match status" value="1"/>
</dbReference>
<proteinExistence type="predicted"/>
<evidence type="ECO:0000256" key="4">
    <source>
        <dbReference type="ARBA" id="ARBA00022833"/>
    </source>
</evidence>
<sequence>MQPQQQPASAKKPKVAGTSAREVWEQCQSCHTWLPLDSQSGSARCNCGALVQYDAECNNKGQVDWVQCDSCSKWREVDGQQLAAIEAAGEGAEWQCSMLFPGAGCRMADDWLLEQMRERRREQKAAMQKLQAERREAEQKVKAEALVKRQWRARQREAGISAVDRYAEAQGDALRVVQCMQEAGLIVEEAGATSAAARDPSYTSGPPHKKHKARHASPADDPEDENPDRDRWEECEKCGLWVNLGKGAGAISGPCEGCGETVTWQRHADLQNWVHCDACGKWRTVSSAMLREIEEAGDDAKWTCAQMKAGATCRTSANDWGAVVRRMAAQKQREERATASPVQLAQRWASAGDVTATTMQLELKPMPVAHMAEFVAGRDTLVPAGQLAAGLDAFQSGSGEHVLWAVGLPAAVLPLASPLVLRAMQLFQEGQLPVCMDGRLSAGPVDLPTFLAQAWVQEAVKQALQRRKTRLEAAGQLVAKERQMLCHVIHVSPDQRKVYIGDEHDVTGNGGSIMGFCKSWKSNPIRSWSGGKKMADMPGSQPSKLVSSKLSTLLAAEEPCFAEAANLIWGLLEGHAATAGAAARMMRYIQSSPLRTASQLGTSGWNAYSFNVDYRTGRHIDGKNTPGSYSALVICETGPAFCGCYYMLPQYHLALDVRQGHVLFHRSGDAEIGTHGNSGIWNPSPQSHRIALVFYQTELKDSKAAKKEEGDQEPVASLAQDRPDDCPWGPGREEPAGRLLPATNVIQVMDSNSHLCWETVYIDPYTNLTLLAWVYNLRDPLTAHPSLPEGQYLQIEHMVGPLPEIPLEIETYHQLIGDAWATGKTSFQLPTMLIMAFQLTMTPPVQTSDGRSTPAPRPDQVHATARHVFWNVVEMAGAYDTAIVAGAHPYGGTAEQDAVRLTLPANAVVILPRITALLGGVAPVTPKYANPHAWNRATVADMVERFLKVTAASSIPSVEEWSLLSDKVKLQRMYEEYYEADTDHCTPPIPTVEVAVPGSPGELLQLCYSEDYDSPLRKVFVADESDPSLRHYVVKRQFSEGSAHIISITFPGPALAAGHSVPSPTPGSESPSRPWRLRQPLLLHGNSSARMELAGSNVARPMYLMDAARFIARESCGEGWLLQPKIAGMESLEYRVHLVGGADAQGTAGDTLVVYTPAVLQDRGIAMANLTIPEGYFWSDAIDPPDGSNVGMTGVAEKLYQARTPWKSPELYGLVVKAALDAAQAMASSARWGHALPSVSHVFARADVILAAYFEDGVRVPVPIVNEPVACLNSASKLLPAWNAAFPLSGLTTDVPASEAGIRGTFGCRSLILHTTCPAEGPVQQICRHLPSLHELVLTMDPYYDGPLDEELSAKDITMLVSDHFASLSRLTELTKLELDLSAPDTGGVGMEWQGPFPEPLCSLTRLQTLKVIGNGIPTSFSQLAALRDLNLTDCGTTHLPTRGLAHLTSLCIKEPEYGFLLPAEHQMAAMLGNAPQLKHLNLWFNGIQLRAEDVLLLTQTLGNLQQLSLMLTTSQLDARSLQCLSEIEASFRDDPFTPISRQKRTFKGVRHHMGYSYS</sequence>
<dbReference type="Pfam" id="PF07496">
    <property type="entry name" value="zf-CW"/>
    <property type="match status" value="2"/>
</dbReference>
<gene>
    <name evidence="8" type="ORF">WJX72_010670</name>
</gene>
<protein>
    <recommendedName>
        <fullName evidence="7">CW-type domain-containing protein</fullName>
    </recommendedName>
</protein>
<feature type="domain" description="CW-type" evidence="7">
    <location>
        <begin position="59"/>
        <end position="113"/>
    </location>
</feature>
<keyword evidence="4" id="KW-0862">Zinc</keyword>
<comment type="caution">
    <text evidence="8">The sequence shown here is derived from an EMBL/GenBank/DDBJ whole genome shotgun (WGS) entry which is preliminary data.</text>
</comment>
<dbReference type="GO" id="GO:0008270">
    <property type="term" value="F:zinc ion binding"/>
    <property type="evidence" value="ECO:0007669"/>
    <property type="project" value="UniProtKB-KW"/>
</dbReference>
<evidence type="ECO:0000256" key="1">
    <source>
        <dbReference type="ARBA" id="ARBA00004430"/>
    </source>
</evidence>
<accession>A0AAW1Q2K3</accession>
<dbReference type="InterPro" id="IPR032675">
    <property type="entry name" value="LRR_dom_sf"/>
</dbReference>
<feature type="region of interest" description="Disordered" evidence="6">
    <location>
        <begin position="703"/>
        <end position="734"/>
    </location>
</feature>
<organism evidence="8 9">
    <name type="scientific">[Myrmecia] bisecta</name>
    <dbReference type="NCBI Taxonomy" id="41462"/>
    <lineage>
        <taxon>Eukaryota</taxon>
        <taxon>Viridiplantae</taxon>
        <taxon>Chlorophyta</taxon>
        <taxon>core chlorophytes</taxon>
        <taxon>Trebouxiophyceae</taxon>
        <taxon>Trebouxiales</taxon>
        <taxon>Trebouxiaceae</taxon>
        <taxon>Myrmecia</taxon>
    </lineage>
</organism>
<evidence type="ECO:0000256" key="2">
    <source>
        <dbReference type="ARBA" id="ARBA00022723"/>
    </source>
</evidence>
<evidence type="ECO:0000256" key="3">
    <source>
        <dbReference type="ARBA" id="ARBA00022771"/>
    </source>
</evidence>
<feature type="coiled-coil region" evidence="5">
    <location>
        <begin position="113"/>
        <end position="147"/>
    </location>
</feature>